<gene>
    <name evidence="3" type="ORF">SAMN04489834_2492</name>
</gene>
<accession>A0A1H1WD06</accession>
<keyword evidence="3" id="KW-0503">Monooxygenase</keyword>
<sequence>MTDYGHDLQFGVFITPTNNPAQHAVDLAVVADRAGLDLATFQDHPYQPRFLDTWTLLSYVAARTERIRLSGNVINLPLRHPALLARSAASLDLLSGGRLELALGAGGFWDAIEAMGGGRLTPGESVEALEEGIGIIREIWDTDQPGGERRGGVHVRGRHYTVDGAKRGPAPAHDIGIWVGALKPRILRMTGRVADGWLPSLGYVEGGPAGLDALNAHIDAGADAAGRSPRAIRRLLNVQGRFQPANGGLLQGPAAQWADELTAIALNHGTSGFILASDDAATIERYAHEVAPAVREAVARARGEAAPVSPR</sequence>
<keyword evidence="4" id="KW-1185">Reference proteome</keyword>
<keyword evidence="1" id="KW-0560">Oxidoreductase</keyword>
<evidence type="ECO:0000313" key="3">
    <source>
        <dbReference type="EMBL" id="SDS94591.1"/>
    </source>
</evidence>
<proteinExistence type="predicted"/>
<dbReference type="PANTHER" id="PTHR43244:SF1">
    <property type="entry name" value="5,10-METHYLENETETRAHYDROMETHANOPTERIN REDUCTASE"/>
    <property type="match status" value="1"/>
</dbReference>
<dbReference type="InterPro" id="IPR050564">
    <property type="entry name" value="F420-G6PD/mer"/>
</dbReference>
<dbReference type="SUPFAM" id="SSF51679">
    <property type="entry name" value="Bacterial luciferase-like"/>
    <property type="match status" value="1"/>
</dbReference>
<dbReference type="PANTHER" id="PTHR43244">
    <property type="match status" value="1"/>
</dbReference>
<dbReference type="GO" id="GO:0016705">
    <property type="term" value="F:oxidoreductase activity, acting on paired donors, with incorporation or reduction of molecular oxygen"/>
    <property type="evidence" value="ECO:0007669"/>
    <property type="project" value="InterPro"/>
</dbReference>
<protein>
    <submittedName>
        <fullName evidence="3">Luciferase-like monooxygenase</fullName>
    </submittedName>
</protein>
<evidence type="ECO:0000256" key="1">
    <source>
        <dbReference type="ARBA" id="ARBA00023002"/>
    </source>
</evidence>
<evidence type="ECO:0000259" key="2">
    <source>
        <dbReference type="Pfam" id="PF00296"/>
    </source>
</evidence>
<dbReference type="GO" id="GO:0004497">
    <property type="term" value="F:monooxygenase activity"/>
    <property type="evidence" value="ECO:0007669"/>
    <property type="project" value="UniProtKB-KW"/>
</dbReference>
<dbReference type="Pfam" id="PF00296">
    <property type="entry name" value="Bac_luciferase"/>
    <property type="match status" value="1"/>
</dbReference>
<dbReference type="RefSeq" id="WP_083364330.1">
    <property type="nucleotide sequence ID" value="NZ_LT629742.1"/>
</dbReference>
<dbReference type="InterPro" id="IPR011251">
    <property type="entry name" value="Luciferase-like_dom"/>
</dbReference>
<organism evidence="3 4">
    <name type="scientific">Microterricola viridarii</name>
    <dbReference type="NCBI Taxonomy" id="412690"/>
    <lineage>
        <taxon>Bacteria</taxon>
        <taxon>Bacillati</taxon>
        <taxon>Actinomycetota</taxon>
        <taxon>Actinomycetes</taxon>
        <taxon>Micrococcales</taxon>
        <taxon>Microbacteriaceae</taxon>
        <taxon>Microterricola</taxon>
    </lineage>
</organism>
<dbReference type="AlphaFoldDB" id="A0A1H1WD06"/>
<reference evidence="4" key="1">
    <citation type="submission" date="2016-10" db="EMBL/GenBank/DDBJ databases">
        <authorList>
            <person name="Varghese N."/>
            <person name="Submissions S."/>
        </authorList>
    </citation>
    <scope>NUCLEOTIDE SEQUENCE [LARGE SCALE GENOMIC DNA]</scope>
    <source>
        <strain evidence="4">DSM 21772</strain>
    </source>
</reference>
<feature type="domain" description="Luciferase-like" evidence="2">
    <location>
        <begin position="9"/>
        <end position="237"/>
    </location>
</feature>
<dbReference type="OrthoDB" id="9775082at2"/>
<evidence type="ECO:0000313" key="4">
    <source>
        <dbReference type="Proteomes" id="UP000181956"/>
    </source>
</evidence>
<dbReference type="CDD" id="cd01097">
    <property type="entry name" value="Tetrahydromethanopterin_reductase"/>
    <property type="match status" value="1"/>
</dbReference>
<name>A0A1H1WD06_9MICO</name>
<dbReference type="Gene3D" id="3.20.20.30">
    <property type="entry name" value="Luciferase-like domain"/>
    <property type="match status" value="1"/>
</dbReference>
<dbReference type="STRING" id="412690.SAMN04489834_2492"/>
<dbReference type="InterPro" id="IPR036661">
    <property type="entry name" value="Luciferase-like_sf"/>
</dbReference>
<dbReference type="EMBL" id="LT629742">
    <property type="protein sequence ID" value="SDS94591.1"/>
    <property type="molecule type" value="Genomic_DNA"/>
</dbReference>
<dbReference type="Proteomes" id="UP000181956">
    <property type="component" value="Chromosome I"/>
</dbReference>